<gene>
    <name evidence="3" type="ORF">C8A00DRAFT_38114</name>
</gene>
<dbReference type="Pfam" id="PF00082">
    <property type="entry name" value="Peptidase_S8"/>
    <property type="match status" value="1"/>
</dbReference>
<dbReference type="InterPro" id="IPR036852">
    <property type="entry name" value="Peptidase_S8/S53_dom_sf"/>
</dbReference>
<dbReference type="SUPFAM" id="SSF52743">
    <property type="entry name" value="Subtilisin-like"/>
    <property type="match status" value="1"/>
</dbReference>
<dbReference type="GO" id="GO:0004252">
    <property type="term" value="F:serine-type endopeptidase activity"/>
    <property type="evidence" value="ECO:0007669"/>
    <property type="project" value="InterPro"/>
</dbReference>
<dbReference type="AlphaFoldDB" id="A0AAN6VD79"/>
<accession>A0AAN6VD79</accession>
<feature type="region of interest" description="Disordered" evidence="1">
    <location>
        <begin position="260"/>
        <end position="280"/>
    </location>
</feature>
<dbReference type="InterPro" id="IPR000209">
    <property type="entry name" value="Peptidase_S8/S53_dom"/>
</dbReference>
<evidence type="ECO:0000313" key="4">
    <source>
        <dbReference type="Proteomes" id="UP001302745"/>
    </source>
</evidence>
<organism evidence="3 4">
    <name type="scientific">Chaetomidium leptoderma</name>
    <dbReference type="NCBI Taxonomy" id="669021"/>
    <lineage>
        <taxon>Eukaryota</taxon>
        <taxon>Fungi</taxon>
        <taxon>Dikarya</taxon>
        <taxon>Ascomycota</taxon>
        <taxon>Pezizomycotina</taxon>
        <taxon>Sordariomycetes</taxon>
        <taxon>Sordariomycetidae</taxon>
        <taxon>Sordariales</taxon>
        <taxon>Chaetomiaceae</taxon>
        <taxon>Chaetomidium</taxon>
    </lineage>
</organism>
<reference evidence="3" key="1">
    <citation type="journal article" date="2023" name="Mol. Phylogenet. Evol.">
        <title>Genome-scale phylogeny and comparative genomics of the fungal order Sordariales.</title>
        <authorList>
            <person name="Hensen N."/>
            <person name="Bonometti L."/>
            <person name="Westerberg I."/>
            <person name="Brannstrom I.O."/>
            <person name="Guillou S."/>
            <person name="Cros-Aarteil S."/>
            <person name="Calhoun S."/>
            <person name="Haridas S."/>
            <person name="Kuo A."/>
            <person name="Mondo S."/>
            <person name="Pangilinan J."/>
            <person name="Riley R."/>
            <person name="LaButti K."/>
            <person name="Andreopoulos B."/>
            <person name="Lipzen A."/>
            <person name="Chen C."/>
            <person name="Yan M."/>
            <person name="Daum C."/>
            <person name="Ng V."/>
            <person name="Clum A."/>
            <person name="Steindorff A."/>
            <person name="Ohm R.A."/>
            <person name="Martin F."/>
            <person name="Silar P."/>
            <person name="Natvig D.O."/>
            <person name="Lalanne C."/>
            <person name="Gautier V."/>
            <person name="Ament-Velasquez S.L."/>
            <person name="Kruys A."/>
            <person name="Hutchinson M.I."/>
            <person name="Powell A.J."/>
            <person name="Barry K."/>
            <person name="Miller A.N."/>
            <person name="Grigoriev I.V."/>
            <person name="Debuchy R."/>
            <person name="Gladieux P."/>
            <person name="Hiltunen Thoren M."/>
            <person name="Johannesson H."/>
        </authorList>
    </citation>
    <scope>NUCLEOTIDE SEQUENCE</scope>
    <source>
        <strain evidence="3">CBS 538.74</strain>
    </source>
</reference>
<dbReference type="EMBL" id="MU857176">
    <property type="protein sequence ID" value="KAK4149297.1"/>
    <property type="molecule type" value="Genomic_DNA"/>
</dbReference>
<comment type="caution">
    <text evidence="3">The sequence shown here is derived from an EMBL/GenBank/DDBJ whole genome shotgun (WGS) entry which is preliminary data.</text>
</comment>
<dbReference type="Gene3D" id="1.25.40.20">
    <property type="entry name" value="Ankyrin repeat-containing domain"/>
    <property type="match status" value="1"/>
</dbReference>
<name>A0AAN6VD79_9PEZI</name>
<dbReference type="Proteomes" id="UP001302745">
    <property type="component" value="Unassembled WGS sequence"/>
</dbReference>
<dbReference type="InterPro" id="IPR036770">
    <property type="entry name" value="Ankyrin_rpt-contain_sf"/>
</dbReference>
<evidence type="ECO:0000259" key="2">
    <source>
        <dbReference type="Pfam" id="PF00082"/>
    </source>
</evidence>
<feature type="compositionally biased region" description="Basic and acidic residues" evidence="1">
    <location>
        <begin position="422"/>
        <end position="432"/>
    </location>
</feature>
<dbReference type="GO" id="GO:0006508">
    <property type="term" value="P:proteolysis"/>
    <property type="evidence" value="ECO:0007669"/>
    <property type="project" value="InterPro"/>
</dbReference>
<feature type="domain" description="Peptidase S8/S53" evidence="2">
    <location>
        <begin position="640"/>
        <end position="858"/>
    </location>
</feature>
<keyword evidence="4" id="KW-1185">Reference proteome</keyword>
<feature type="region of interest" description="Disordered" evidence="1">
    <location>
        <begin position="904"/>
        <end position="931"/>
    </location>
</feature>
<feature type="region of interest" description="Disordered" evidence="1">
    <location>
        <begin position="576"/>
        <end position="611"/>
    </location>
</feature>
<evidence type="ECO:0000313" key="3">
    <source>
        <dbReference type="EMBL" id="KAK4149297.1"/>
    </source>
</evidence>
<feature type="region of interest" description="Disordered" evidence="1">
    <location>
        <begin position="420"/>
        <end position="449"/>
    </location>
</feature>
<proteinExistence type="predicted"/>
<dbReference type="Gene3D" id="3.40.50.200">
    <property type="entry name" value="Peptidase S8/S53 domain"/>
    <property type="match status" value="1"/>
</dbReference>
<feature type="compositionally biased region" description="Basic and acidic residues" evidence="1">
    <location>
        <begin position="1"/>
        <end position="19"/>
    </location>
</feature>
<evidence type="ECO:0000256" key="1">
    <source>
        <dbReference type="SAM" id="MobiDB-lite"/>
    </source>
</evidence>
<sequence length="999" mass="111479">MTDSPRRPKKELPRGDTEFPRSQASPGGSPERRYGRGSQPGRDVLEEMLELVEDLDYHDGEAGDKTKAFQRSYCNKLAKGKSSMAKGKVAEEAKERSILHEMALAKSGVRAKFTAATEWLVKTYPHLLVEMYHRQYITPLHMAFSAGNAAFLAIVFRLADSDASIRALARMALRMNRDARLGSCLHIAIKNASPLTHFLMDFYPASERGRGTASIFLSKDGDKNTPLHTAIIKIHDDFNIQQQPVAVGLDLGWDHFPPLTTPPDEATAQSNPSTPKEADRTQKYYEKEFNAFEVVKALVQACHDALCSTDASGLTPYQLQRHYLETAWQGNDEEKLRRMVDNDSVVSLIRTYCIRYLPQSTILRAFYGRGEEHNIDFDLSGLSTKAITQRLLTGLSQHLKFESSLKYVALPRLRLPASITRDTSEGGKDSHNTQRIGEPGKEPPNPEPRGLADLVDVFKWLRGNHVTKIFRVIVVDNQEPSHTDAAIVDALSNFDVRVWDWRKLDLCTDVIYDAARNVEEVTLYSSGKTAVLLGWSSNEGLPRLEKLRKVKLVYSENLECPERQIEAFMKRLARNAPSAENSEQSRIEVEPEPENPTKPISSGFGDSSRGSTPTEHLWLQYANKMRQFLMRFKHVTNEPEIKIAVIDSGIDTSLGIFGDRIAAGKSFYPYPNSGECKKQYYVPEGEHGTQMAYFICKIFPRAKLYIARLEDRETRPGEVSFTAKSAKEALDWAVGCGVHIISMSWTIEARNEKSPDMASLEKAIQTAKEHKVLMFCAVDDKGINSSQFCYPGKSGLCTRIGAANENGKICDWVPDDGTDLIFPGLNVPYEPVTGRILSYESGSSVATAIAAAFAGVLLYLDALVALARDEQDDEGDFENGHFDANADNDVGSVKEDYTYVDYDADGARSGSQGHSADPGTAPGAMPNAADEGNHYDLRVQRDMFQVLSRLCRGKESPKFPMIEDLFSRKDEAYGLAWDDPTLRRILKDKMHQLKLKPAS</sequence>
<feature type="compositionally biased region" description="Polar residues" evidence="1">
    <location>
        <begin position="598"/>
        <end position="611"/>
    </location>
</feature>
<reference evidence="3" key="2">
    <citation type="submission" date="2023-05" db="EMBL/GenBank/DDBJ databases">
        <authorList>
            <consortium name="Lawrence Berkeley National Laboratory"/>
            <person name="Steindorff A."/>
            <person name="Hensen N."/>
            <person name="Bonometti L."/>
            <person name="Westerberg I."/>
            <person name="Brannstrom I.O."/>
            <person name="Guillou S."/>
            <person name="Cros-Aarteil S."/>
            <person name="Calhoun S."/>
            <person name="Haridas S."/>
            <person name="Kuo A."/>
            <person name="Mondo S."/>
            <person name="Pangilinan J."/>
            <person name="Riley R."/>
            <person name="Labutti K."/>
            <person name="Andreopoulos B."/>
            <person name="Lipzen A."/>
            <person name="Chen C."/>
            <person name="Yanf M."/>
            <person name="Daum C."/>
            <person name="Ng V."/>
            <person name="Clum A."/>
            <person name="Ohm R."/>
            <person name="Martin F."/>
            <person name="Silar P."/>
            <person name="Natvig D."/>
            <person name="Lalanne C."/>
            <person name="Gautier V."/>
            <person name="Ament-Velasquez S.L."/>
            <person name="Kruys A."/>
            <person name="Hutchinson M.I."/>
            <person name="Powell A.J."/>
            <person name="Barry K."/>
            <person name="Miller A.N."/>
            <person name="Grigoriev I.V."/>
            <person name="Debuchy R."/>
            <person name="Gladieux P."/>
            <person name="Thoren M.H."/>
            <person name="Johannesson H."/>
        </authorList>
    </citation>
    <scope>NUCLEOTIDE SEQUENCE</scope>
    <source>
        <strain evidence="3">CBS 538.74</strain>
    </source>
</reference>
<protein>
    <recommendedName>
        <fullName evidence="2">Peptidase S8/S53 domain-containing protein</fullName>
    </recommendedName>
</protein>
<feature type="region of interest" description="Disordered" evidence="1">
    <location>
        <begin position="1"/>
        <end position="42"/>
    </location>
</feature>